<keyword evidence="1" id="KW-0862">Zinc</keyword>
<protein>
    <submittedName>
        <fullName evidence="4">Uu.00g094340.m01.CDS01</fullName>
    </submittedName>
</protein>
<gene>
    <name evidence="4" type="ORF">KHLLAP_LOCUS8716</name>
</gene>
<reference evidence="4" key="1">
    <citation type="submission" date="2023-10" db="EMBL/GenBank/DDBJ databases">
        <authorList>
            <person name="Hackl T."/>
        </authorList>
    </citation>
    <scope>NUCLEOTIDE SEQUENCE</scope>
</reference>
<dbReference type="EMBL" id="CAUWAG010000010">
    <property type="protein sequence ID" value="CAJ2508248.1"/>
    <property type="molecule type" value="Genomic_DNA"/>
</dbReference>
<dbReference type="AlphaFoldDB" id="A0AAI8VNQ3"/>
<evidence type="ECO:0000259" key="3">
    <source>
        <dbReference type="PROSITE" id="PS50103"/>
    </source>
</evidence>
<feature type="compositionally biased region" description="Basic and acidic residues" evidence="2">
    <location>
        <begin position="68"/>
        <end position="80"/>
    </location>
</feature>
<feature type="region of interest" description="Disordered" evidence="2">
    <location>
        <begin position="57"/>
        <end position="84"/>
    </location>
</feature>
<feature type="zinc finger region" description="C3H1-type" evidence="1">
    <location>
        <begin position="8"/>
        <end position="34"/>
    </location>
</feature>
<feature type="domain" description="C3H1-type" evidence="3">
    <location>
        <begin position="37"/>
        <end position="59"/>
    </location>
</feature>
<evidence type="ECO:0000256" key="2">
    <source>
        <dbReference type="SAM" id="MobiDB-lite"/>
    </source>
</evidence>
<dbReference type="Proteomes" id="UP001295740">
    <property type="component" value="Unassembled WGS sequence"/>
</dbReference>
<accession>A0AAI8VNQ3</accession>
<feature type="zinc finger region" description="C3H1-type" evidence="1">
    <location>
        <begin position="37"/>
        <end position="59"/>
    </location>
</feature>
<keyword evidence="1" id="KW-0479">Metal-binding</keyword>
<dbReference type="SMART" id="SM00356">
    <property type="entry name" value="ZnF_C3H1"/>
    <property type="match status" value="2"/>
</dbReference>
<keyword evidence="1" id="KW-0863">Zinc-finger</keyword>
<dbReference type="InterPro" id="IPR000571">
    <property type="entry name" value="Znf_CCCH"/>
</dbReference>
<dbReference type="PROSITE" id="PS50103">
    <property type="entry name" value="ZF_C3H1"/>
    <property type="match status" value="2"/>
</dbReference>
<evidence type="ECO:0000313" key="4">
    <source>
        <dbReference type="EMBL" id="CAJ2508248.1"/>
    </source>
</evidence>
<comment type="caution">
    <text evidence="4">The sequence shown here is derived from an EMBL/GenBank/DDBJ whole genome shotgun (WGS) entry which is preliminary data.</text>
</comment>
<evidence type="ECO:0000256" key="1">
    <source>
        <dbReference type="PROSITE-ProRule" id="PRU00723"/>
    </source>
</evidence>
<sequence>MDRSQGVPQAKPCMYFQRDTCKFVSKCKNRHVKLSGPCPHLPRGKCKFGSECFFSHESLPSPPNSQEPTRHKAEGGERKPANAPLNELKQLVGQISSRSHTSSSSTYTKQQQGDRFFQLVLVSIGGDPEDSQETIKLMAKEEGFGFIRSLVDHRILGETGSNQRNRVELWLKQVRPIFQVLTHPCVLNSDILEQQVAEIYNFILGVGDKRIKTLFDFVLGLLDAWSTLPMAKDDEYGIVACELSLSVLATMNGCNTNNIFSPTFRHIVERLEDIKYLNYLHQRLGEGDAIPQTGVEQINPVTRSEFVMRRDLPGQLSAEGPRHDNDHADICDISIFPTHAEIFSTRSEYLPTTDSSLFHKPGIHGRLDRAFRLLREDTLGQIRDALRTRLGTGRNPDSNQNRGNRNASRIYVYEQAAVNDVDFDENRGMDLLIRFRQLVSNRTTQERQDWWANPDRFQPGNLVCMVDEEGSFSFCLVAHSTIVIHEEKEKRKGGAGRGSEEG</sequence>
<organism evidence="4 5">
    <name type="scientific">Anthostomella pinea</name>
    <dbReference type="NCBI Taxonomy" id="933095"/>
    <lineage>
        <taxon>Eukaryota</taxon>
        <taxon>Fungi</taxon>
        <taxon>Dikarya</taxon>
        <taxon>Ascomycota</taxon>
        <taxon>Pezizomycotina</taxon>
        <taxon>Sordariomycetes</taxon>
        <taxon>Xylariomycetidae</taxon>
        <taxon>Xylariales</taxon>
        <taxon>Xylariaceae</taxon>
        <taxon>Anthostomella</taxon>
    </lineage>
</organism>
<proteinExistence type="predicted"/>
<feature type="domain" description="C3H1-type" evidence="3">
    <location>
        <begin position="8"/>
        <end position="34"/>
    </location>
</feature>
<keyword evidence="5" id="KW-1185">Reference proteome</keyword>
<dbReference type="GO" id="GO:0008270">
    <property type="term" value="F:zinc ion binding"/>
    <property type="evidence" value="ECO:0007669"/>
    <property type="project" value="UniProtKB-KW"/>
</dbReference>
<name>A0AAI8VNQ3_9PEZI</name>
<evidence type="ECO:0000313" key="5">
    <source>
        <dbReference type="Proteomes" id="UP001295740"/>
    </source>
</evidence>